<accession>A0A7J5XD02</accession>
<comment type="caution">
    <text evidence="1">The sequence shown here is derived from an EMBL/GenBank/DDBJ whole genome shotgun (WGS) entry which is preliminary data.</text>
</comment>
<reference evidence="1 2" key="1">
    <citation type="submission" date="2020-03" db="EMBL/GenBank/DDBJ databases">
        <title>Dissostichus mawsoni Genome sequencing and assembly.</title>
        <authorList>
            <person name="Park H."/>
        </authorList>
    </citation>
    <scope>NUCLEOTIDE SEQUENCE [LARGE SCALE GENOMIC DNA]</scope>
    <source>
        <strain evidence="1">DM0001</strain>
        <tissue evidence="1">Muscle</tissue>
    </source>
</reference>
<proteinExistence type="predicted"/>
<name>A0A7J5XD02_DISMA</name>
<dbReference type="Proteomes" id="UP000518266">
    <property type="component" value="Unassembled WGS sequence"/>
</dbReference>
<gene>
    <name evidence="1" type="ORF">F7725_027127</name>
</gene>
<dbReference type="EMBL" id="JAAKFY010000025">
    <property type="protein sequence ID" value="KAF3834569.1"/>
    <property type="molecule type" value="Genomic_DNA"/>
</dbReference>
<sequence>MGGSGRELEGGLLLRVATRRRSNPSSSSGGTTTALYLRGTPAERLRYKRGGGRQPRTCQREQGWKYLLTMLKRPIMSCSIECT</sequence>
<evidence type="ECO:0000313" key="1">
    <source>
        <dbReference type="EMBL" id="KAF3834569.1"/>
    </source>
</evidence>
<keyword evidence="2" id="KW-1185">Reference proteome</keyword>
<protein>
    <submittedName>
        <fullName evidence="1">Uncharacterized protein</fullName>
    </submittedName>
</protein>
<feature type="non-terminal residue" evidence="1">
    <location>
        <position position="83"/>
    </location>
</feature>
<organism evidence="1 2">
    <name type="scientific">Dissostichus mawsoni</name>
    <name type="common">Antarctic cod</name>
    <dbReference type="NCBI Taxonomy" id="36200"/>
    <lineage>
        <taxon>Eukaryota</taxon>
        <taxon>Metazoa</taxon>
        <taxon>Chordata</taxon>
        <taxon>Craniata</taxon>
        <taxon>Vertebrata</taxon>
        <taxon>Euteleostomi</taxon>
        <taxon>Actinopterygii</taxon>
        <taxon>Neopterygii</taxon>
        <taxon>Teleostei</taxon>
        <taxon>Neoteleostei</taxon>
        <taxon>Acanthomorphata</taxon>
        <taxon>Eupercaria</taxon>
        <taxon>Perciformes</taxon>
        <taxon>Notothenioidei</taxon>
        <taxon>Nototheniidae</taxon>
        <taxon>Dissostichus</taxon>
    </lineage>
</organism>
<dbReference type="AlphaFoldDB" id="A0A7J5XD02"/>
<evidence type="ECO:0000313" key="2">
    <source>
        <dbReference type="Proteomes" id="UP000518266"/>
    </source>
</evidence>